<dbReference type="PANTHER" id="PTHR46268:SF6">
    <property type="entry name" value="UNIVERSAL STRESS PROTEIN UP12"/>
    <property type="match status" value="1"/>
</dbReference>
<dbReference type="InterPro" id="IPR006016">
    <property type="entry name" value="UspA"/>
</dbReference>
<name>F8D5B4_HALXS</name>
<organism evidence="3 4">
    <name type="scientific">Halopiger xanaduensis (strain DSM 18323 / JCM 14033 / SH-6)</name>
    <dbReference type="NCBI Taxonomy" id="797210"/>
    <lineage>
        <taxon>Archaea</taxon>
        <taxon>Methanobacteriati</taxon>
        <taxon>Methanobacteriota</taxon>
        <taxon>Stenosarchaea group</taxon>
        <taxon>Halobacteria</taxon>
        <taxon>Halobacteriales</taxon>
        <taxon>Natrialbaceae</taxon>
        <taxon>Halopiger</taxon>
    </lineage>
</organism>
<evidence type="ECO:0000259" key="2">
    <source>
        <dbReference type="Pfam" id="PF00582"/>
    </source>
</evidence>
<dbReference type="InterPro" id="IPR006015">
    <property type="entry name" value="Universal_stress_UspA"/>
</dbReference>
<dbReference type="eggNOG" id="arCOG03051">
    <property type="taxonomic scope" value="Archaea"/>
</dbReference>
<dbReference type="Proteomes" id="UP000006794">
    <property type="component" value="Chromosome"/>
</dbReference>
<evidence type="ECO:0000313" key="4">
    <source>
        <dbReference type="Proteomes" id="UP000006794"/>
    </source>
</evidence>
<reference evidence="3 4" key="1">
    <citation type="journal article" date="2012" name="Stand. Genomic Sci.">
        <title>Complete genome sequence of Halopiger xanaduensis type strain (SH-6(T)).</title>
        <authorList>
            <person name="Anderson I."/>
            <person name="Tindall B.J."/>
            <person name="Rohde M."/>
            <person name="Lucas S."/>
            <person name="Han J."/>
            <person name="Lapidus A."/>
            <person name="Cheng J.F."/>
            <person name="Goodwin L."/>
            <person name="Pitluck S."/>
            <person name="Peters L."/>
            <person name="Pati A."/>
            <person name="Mikhailova N."/>
            <person name="Pagani I."/>
            <person name="Teshima H."/>
            <person name="Han C."/>
            <person name="Tapia R."/>
            <person name="Land M."/>
            <person name="Woyke T."/>
            <person name="Klenk H.P."/>
            <person name="Kyrpides N."/>
            <person name="Ivanova N."/>
        </authorList>
    </citation>
    <scope>NUCLEOTIDE SEQUENCE [LARGE SCALE GENOMIC DNA]</scope>
    <source>
        <strain evidence="4">DSM 18323 / JCM 14033 / SH-6</strain>
    </source>
</reference>
<evidence type="ECO:0000256" key="1">
    <source>
        <dbReference type="ARBA" id="ARBA00008791"/>
    </source>
</evidence>
<keyword evidence="4" id="KW-1185">Reference proteome</keyword>
<dbReference type="RefSeq" id="WP_013880503.1">
    <property type="nucleotide sequence ID" value="NC_015666.1"/>
</dbReference>
<dbReference type="SUPFAM" id="SSF52402">
    <property type="entry name" value="Adenine nucleotide alpha hydrolases-like"/>
    <property type="match status" value="1"/>
</dbReference>
<proteinExistence type="inferred from homology"/>
<dbReference type="KEGG" id="hxa:Halxa_2997"/>
<dbReference type="HOGENOM" id="CLU_049301_20_0_2"/>
<protein>
    <submittedName>
        <fullName evidence="3">UspA domain-containing protein</fullName>
    </submittedName>
</protein>
<accession>F8D5B4</accession>
<dbReference type="EMBL" id="CP002839">
    <property type="protein sequence ID" value="AEH37613.1"/>
    <property type="molecule type" value="Genomic_DNA"/>
</dbReference>
<dbReference type="OrthoDB" id="157454at2157"/>
<dbReference type="PRINTS" id="PR01438">
    <property type="entry name" value="UNVRSLSTRESS"/>
</dbReference>
<dbReference type="CDD" id="cd00293">
    <property type="entry name" value="USP-like"/>
    <property type="match status" value="1"/>
</dbReference>
<dbReference type="Pfam" id="PF00582">
    <property type="entry name" value="Usp"/>
    <property type="match status" value="1"/>
</dbReference>
<sequence>MQYLVGTDSVHTTAAICDYLDGRATSDDSVTVVAAVDDETARQDAREALNVAPVRLATVGTVETDVRDGDPASVLPDVADEIDADELVVGARSGNPDATAALGSTAQAVLEAATRPVVVVPVPEL</sequence>
<dbReference type="AlphaFoldDB" id="F8D5B4"/>
<dbReference type="GeneID" id="10797950"/>
<comment type="similarity">
    <text evidence="1">Belongs to the universal stress protein A family.</text>
</comment>
<dbReference type="PANTHER" id="PTHR46268">
    <property type="entry name" value="STRESS RESPONSE PROTEIN NHAX"/>
    <property type="match status" value="1"/>
</dbReference>
<dbReference type="InterPro" id="IPR014729">
    <property type="entry name" value="Rossmann-like_a/b/a_fold"/>
</dbReference>
<dbReference type="Gene3D" id="3.40.50.620">
    <property type="entry name" value="HUPs"/>
    <property type="match status" value="1"/>
</dbReference>
<feature type="domain" description="UspA" evidence="2">
    <location>
        <begin position="35"/>
        <end position="121"/>
    </location>
</feature>
<evidence type="ECO:0000313" key="3">
    <source>
        <dbReference type="EMBL" id="AEH37613.1"/>
    </source>
</evidence>
<gene>
    <name evidence="3" type="ordered locus">Halxa_2997</name>
</gene>